<dbReference type="PANTHER" id="PTHR37306:SF1">
    <property type="entry name" value="COLICIN V PRODUCTION PROTEIN"/>
    <property type="match status" value="1"/>
</dbReference>
<keyword evidence="4 5" id="KW-0472">Membrane</keyword>
<dbReference type="Proteomes" id="UP000075806">
    <property type="component" value="Unassembled WGS sequence"/>
</dbReference>
<sequence length="180" mass="20864">MLSFIILFIFLCSFFIGQRRGFILQLIHLVGFIVSIYVAYRYYGVVAEYIRLWIPYPQFSSDSAFGMIIQAFDAESVYYSGISFALLFFGTKIALHILGSMLDFFAHLPVLRTLNRWLGSILCVVESYLLIFVLLNVAALLPIEFIQEQLQVSIIAQFMIHHTPFLSDWLRELWINHPLP</sequence>
<keyword evidence="2 5" id="KW-0812">Transmembrane</keyword>
<evidence type="ECO:0000313" key="7">
    <source>
        <dbReference type="Proteomes" id="UP000075806"/>
    </source>
</evidence>
<dbReference type="GO" id="GO:0009403">
    <property type="term" value="P:toxin biosynthetic process"/>
    <property type="evidence" value="ECO:0007669"/>
    <property type="project" value="InterPro"/>
</dbReference>
<feature type="transmembrane region" description="Helical" evidence="5">
    <location>
        <begin position="77"/>
        <end position="97"/>
    </location>
</feature>
<accession>A0A162EBP5</accession>
<dbReference type="GO" id="GO:0016020">
    <property type="term" value="C:membrane"/>
    <property type="evidence" value="ECO:0007669"/>
    <property type="project" value="UniProtKB-SubCell"/>
</dbReference>
<feature type="transmembrane region" description="Helical" evidence="5">
    <location>
        <begin position="27"/>
        <end position="43"/>
    </location>
</feature>
<name>A0A162EBP5_9BACI</name>
<evidence type="ECO:0000256" key="4">
    <source>
        <dbReference type="ARBA" id="ARBA00023136"/>
    </source>
</evidence>
<proteinExistence type="predicted"/>
<dbReference type="EMBL" id="LTAO01000012">
    <property type="protein sequence ID" value="KYG32232.1"/>
    <property type="molecule type" value="Genomic_DNA"/>
</dbReference>
<evidence type="ECO:0000256" key="2">
    <source>
        <dbReference type="ARBA" id="ARBA00022692"/>
    </source>
</evidence>
<protein>
    <recommendedName>
        <fullName evidence="8">Colicin V production protein</fullName>
    </recommendedName>
</protein>
<dbReference type="STRING" id="519424.AZF04_05550"/>
<keyword evidence="3 5" id="KW-1133">Transmembrane helix</keyword>
<dbReference type="PANTHER" id="PTHR37306">
    <property type="entry name" value="COLICIN V PRODUCTION PROTEIN"/>
    <property type="match status" value="1"/>
</dbReference>
<evidence type="ECO:0000313" key="6">
    <source>
        <dbReference type="EMBL" id="KYG32232.1"/>
    </source>
</evidence>
<gene>
    <name evidence="6" type="ORF">AZF04_05550</name>
</gene>
<dbReference type="OrthoDB" id="1809613at2"/>
<organism evidence="6 7">
    <name type="scientific">Alkalihalobacillus trypoxylicola</name>
    <dbReference type="NCBI Taxonomy" id="519424"/>
    <lineage>
        <taxon>Bacteria</taxon>
        <taxon>Bacillati</taxon>
        <taxon>Bacillota</taxon>
        <taxon>Bacilli</taxon>
        <taxon>Bacillales</taxon>
        <taxon>Bacillaceae</taxon>
        <taxon>Alkalihalobacillus</taxon>
    </lineage>
</organism>
<evidence type="ECO:0000256" key="3">
    <source>
        <dbReference type="ARBA" id="ARBA00022989"/>
    </source>
</evidence>
<dbReference type="Pfam" id="PF02674">
    <property type="entry name" value="Colicin_V"/>
    <property type="match status" value="1"/>
</dbReference>
<comment type="caution">
    <text evidence="6">The sequence shown here is derived from an EMBL/GenBank/DDBJ whole genome shotgun (WGS) entry which is preliminary data.</text>
</comment>
<feature type="transmembrane region" description="Helical" evidence="5">
    <location>
        <begin position="117"/>
        <end position="141"/>
    </location>
</feature>
<dbReference type="InterPro" id="IPR003825">
    <property type="entry name" value="Colicin-V_CvpA"/>
</dbReference>
<keyword evidence="7" id="KW-1185">Reference proteome</keyword>
<dbReference type="AlphaFoldDB" id="A0A162EBP5"/>
<reference evidence="6" key="1">
    <citation type="submission" date="2016-02" db="EMBL/GenBank/DDBJ databases">
        <title>Genome sequence of Bacillus trypoxylicola KCTC 13244(T).</title>
        <authorList>
            <person name="Jeong H."/>
            <person name="Park S.-H."/>
            <person name="Choi S.-K."/>
        </authorList>
    </citation>
    <scope>NUCLEOTIDE SEQUENCE [LARGE SCALE GENOMIC DNA]</scope>
    <source>
        <strain evidence="6">KCTC 13244</strain>
    </source>
</reference>
<evidence type="ECO:0008006" key="8">
    <source>
        <dbReference type="Google" id="ProtNLM"/>
    </source>
</evidence>
<comment type="subcellular location">
    <subcellularLocation>
        <location evidence="1">Membrane</location>
        <topology evidence="1">Multi-pass membrane protein</topology>
    </subcellularLocation>
</comment>
<evidence type="ECO:0000256" key="5">
    <source>
        <dbReference type="SAM" id="Phobius"/>
    </source>
</evidence>
<dbReference type="RefSeq" id="WP_045480762.1">
    <property type="nucleotide sequence ID" value="NZ_LTAO01000012.1"/>
</dbReference>
<evidence type="ECO:0000256" key="1">
    <source>
        <dbReference type="ARBA" id="ARBA00004141"/>
    </source>
</evidence>